<feature type="region of interest" description="Disordered" evidence="1">
    <location>
        <begin position="463"/>
        <end position="500"/>
    </location>
</feature>
<organism evidence="2 3">
    <name type="scientific">Quadrisphaera setariae</name>
    <dbReference type="NCBI Taxonomy" id="2593304"/>
    <lineage>
        <taxon>Bacteria</taxon>
        <taxon>Bacillati</taxon>
        <taxon>Actinomycetota</taxon>
        <taxon>Actinomycetes</taxon>
        <taxon>Kineosporiales</taxon>
        <taxon>Kineosporiaceae</taxon>
        <taxon>Quadrisphaera</taxon>
    </lineage>
</organism>
<evidence type="ECO:0000313" key="3">
    <source>
        <dbReference type="Proteomes" id="UP000321234"/>
    </source>
</evidence>
<dbReference type="Gene3D" id="1.10.246.130">
    <property type="match status" value="1"/>
</dbReference>
<dbReference type="InterPro" id="IPR052896">
    <property type="entry name" value="GGT-like_enzyme"/>
</dbReference>
<dbReference type="PRINTS" id="PR01210">
    <property type="entry name" value="GGTRANSPTASE"/>
</dbReference>
<sequence>MGVLERGGNAFDAAAAAGFVLQVVEPHLNGPGGDMPVVLWSAQDRRAHVVCGQGTVPAAATPQAFADLGLTAVPGSGLLPATVPGVFGAWTLLLQRWGTWRLRDVLEPAIGYARHGAPVLPRVAATLESVTPLFTEGPGAWSTSAATYLTGDDGAARAPRAWSRLRLSALADTYDRVLAAAEAAGSGRDAQYEAAREHWYRGEVADAVDRFFSTTSWRDATGAVHPGLLRGSDLAGWEPTVEEPALGEYRGVQVAKTGTWGQGPVLLQTLALLDGQLGADGSPDPLSEDDDEWVHACAAAFDLASADREAWYGDPVGAERDGVDVPAVADLLDPVYTASRRALIGARAGSAGPGGHELQPGWPGGTSRRLPQLPVPPRVDTADGGAAVGEPTVDRRPPADELGRREELGRGDTVHVDVADRWGNLVSATPSGGWLQSSPVVPELGFALGTRAQMCWLPASAGTAGVTGGGSPRSRSRAARWGSTLGSTLRPGRRPRTTLSPTLLLRDGEPWMALGTPGGDQQDAWQVPFVLRVVHAAERARATRSSAGEAVETALQAAVDAPTFHTETAPSSFWPRQAVPGRLLLEGRFGPGVAEGLRRRGWDAQVVDGWSLGRLSAVALDGGWVRAAANPRGAQGYAVGR</sequence>
<reference evidence="2 3" key="1">
    <citation type="submission" date="2019-07" db="EMBL/GenBank/DDBJ databases">
        <title>Quadrisphaera sp. strain DD2A genome sequencing and assembly.</title>
        <authorList>
            <person name="Kim I."/>
        </authorList>
    </citation>
    <scope>NUCLEOTIDE SEQUENCE [LARGE SCALE GENOMIC DNA]</scope>
    <source>
        <strain evidence="2 3">DD2A</strain>
    </source>
</reference>
<feature type="region of interest" description="Disordered" evidence="1">
    <location>
        <begin position="347"/>
        <end position="400"/>
    </location>
</feature>
<dbReference type="EMBL" id="VKAC01000018">
    <property type="protein sequence ID" value="TXR51752.1"/>
    <property type="molecule type" value="Genomic_DNA"/>
</dbReference>
<dbReference type="InterPro" id="IPR043138">
    <property type="entry name" value="GGT_lsub"/>
</dbReference>
<keyword evidence="2" id="KW-0808">Transferase</keyword>
<evidence type="ECO:0000256" key="1">
    <source>
        <dbReference type="SAM" id="MobiDB-lite"/>
    </source>
</evidence>
<dbReference type="AlphaFoldDB" id="A0A5C8Z0S7"/>
<dbReference type="InterPro" id="IPR043137">
    <property type="entry name" value="GGT_ssub_C"/>
</dbReference>
<dbReference type="InterPro" id="IPR029055">
    <property type="entry name" value="Ntn_hydrolases_N"/>
</dbReference>
<gene>
    <name evidence="2" type="ORF">FMM08_21630</name>
</gene>
<dbReference type="GO" id="GO:0016740">
    <property type="term" value="F:transferase activity"/>
    <property type="evidence" value="ECO:0007669"/>
    <property type="project" value="UniProtKB-KW"/>
</dbReference>
<accession>A0A5C8Z0S7</accession>
<dbReference type="Pfam" id="PF01019">
    <property type="entry name" value="G_glu_transpept"/>
    <property type="match status" value="1"/>
</dbReference>
<comment type="caution">
    <text evidence="2">The sequence shown here is derived from an EMBL/GenBank/DDBJ whole genome shotgun (WGS) entry which is preliminary data.</text>
</comment>
<dbReference type="Proteomes" id="UP000321234">
    <property type="component" value="Unassembled WGS sequence"/>
</dbReference>
<evidence type="ECO:0000313" key="2">
    <source>
        <dbReference type="EMBL" id="TXR51752.1"/>
    </source>
</evidence>
<dbReference type="OrthoDB" id="9781342at2"/>
<protein>
    <submittedName>
        <fullName evidence="2">Gamma-glutamyltransferase family protein</fullName>
    </submittedName>
</protein>
<keyword evidence="3" id="KW-1185">Reference proteome</keyword>
<dbReference type="PANTHER" id="PTHR43881">
    <property type="entry name" value="GAMMA-GLUTAMYLTRANSPEPTIDASE (AFU_ORTHOLOGUE AFUA_4G13580)"/>
    <property type="match status" value="1"/>
</dbReference>
<dbReference type="SUPFAM" id="SSF56235">
    <property type="entry name" value="N-terminal nucleophile aminohydrolases (Ntn hydrolases)"/>
    <property type="match status" value="1"/>
</dbReference>
<feature type="compositionally biased region" description="Low complexity" evidence="1">
    <location>
        <begin position="479"/>
        <end position="490"/>
    </location>
</feature>
<name>A0A5C8Z0S7_9ACTN</name>
<dbReference type="Gene3D" id="3.60.20.40">
    <property type="match status" value="1"/>
</dbReference>
<dbReference type="PANTHER" id="PTHR43881:SF1">
    <property type="entry name" value="GAMMA-GLUTAMYLTRANSPEPTIDASE (AFU_ORTHOLOGUE AFUA_4G13580)"/>
    <property type="match status" value="1"/>
</dbReference>
<proteinExistence type="predicted"/>